<name>W0DN99_9GAMM</name>
<gene>
    <name evidence="5" type="ORF">THITH_04295</name>
</gene>
<dbReference type="Gene3D" id="3.30.300.30">
    <property type="match status" value="1"/>
</dbReference>
<evidence type="ECO:0000256" key="2">
    <source>
        <dbReference type="SAM" id="MobiDB-lite"/>
    </source>
</evidence>
<dbReference type="Pfam" id="PF00501">
    <property type="entry name" value="AMP-binding"/>
    <property type="match status" value="1"/>
</dbReference>
<dbReference type="Proteomes" id="UP000005289">
    <property type="component" value="Chromosome"/>
</dbReference>
<sequence>MLFHYIAHRAGAWPDATALVCGEQRLSYADLIAEVRREAGRLRGAGVREGDAVVLRLPNGPDFVIGFLALSALGALAMPMAADATADEILRLAQVRPVRLVLTEHPLDFAGSLVADGPPRCLAPHELPVAPPLRTVSGSDGPLLCQRSSGSSGEPKSVTRTQRHCVEESKMLAAAAGVGPGDATLAAIPLCHAHGLGNCLLLALCNGARLVILPPRVMPGNNREVPLPLRRKELLNLVLGERITILPGVPALFSLLCDAAMRGSPEHSLRLCFTAGSPLARDIHDRFVAGFGVALRQLYGSTETGAVAINLAVEAGDNWESVGQPLPGCEVRIGGCTEGEADGEIALRSPAMATGYADHPVLTRERFVDGWFLPGDMARRDAHGDVRILGRLRPFIVSAGHKVDPAEVEAVLCEHAAIDEAVVVGTPHASAGELVRAFVAGAVRVPEQELVRHCRERLSPYKVPRRIHVLDALPRTALGKVSTDMLLKMQGMDL</sequence>
<dbReference type="Pfam" id="PF13193">
    <property type="entry name" value="AMP-binding_C"/>
    <property type="match status" value="1"/>
</dbReference>
<comment type="similarity">
    <text evidence="1">Belongs to the ATP-dependent AMP-binding enzyme family.</text>
</comment>
<feature type="region of interest" description="Disordered" evidence="2">
    <location>
        <begin position="140"/>
        <end position="163"/>
    </location>
</feature>
<keyword evidence="6" id="KW-1185">Reference proteome</keyword>
<feature type="domain" description="AMP-binding enzyme C-terminal" evidence="4">
    <location>
        <begin position="407"/>
        <end position="480"/>
    </location>
</feature>
<dbReference type="GO" id="GO:0006631">
    <property type="term" value="P:fatty acid metabolic process"/>
    <property type="evidence" value="ECO:0007669"/>
    <property type="project" value="TreeGrafter"/>
</dbReference>
<dbReference type="PANTHER" id="PTHR43201">
    <property type="entry name" value="ACYL-COA SYNTHETASE"/>
    <property type="match status" value="1"/>
</dbReference>
<dbReference type="AlphaFoldDB" id="W0DN99"/>
<dbReference type="SUPFAM" id="SSF56801">
    <property type="entry name" value="Acetyl-CoA synthetase-like"/>
    <property type="match status" value="1"/>
</dbReference>
<dbReference type="KEGG" id="tti:THITH_04295"/>
<evidence type="ECO:0000256" key="1">
    <source>
        <dbReference type="ARBA" id="ARBA00006432"/>
    </source>
</evidence>
<dbReference type="InterPro" id="IPR025110">
    <property type="entry name" value="AMP-bd_C"/>
</dbReference>
<dbReference type="InterPro" id="IPR042099">
    <property type="entry name" value="ANL_N_sf"/>
</dbReference>
<proteinExistence type="inferred from homology"/>
<dbReference type="HOGENOM" id="CLU_000022_59_0_6"/>
<dbReference type="EMBL" id="CP007029">
    <property type="protein sequence ID" value="AHE99936.1"/>
    <property type="molecule type" value="Genomic_DNA"/>
</dbReference>
<protein>
    <recommendedName>
        <fullName evidence="7">Long-chain fatty acid--CoA ligase</fullName>
    </recommendedName>
</protein>
<evidence type="ECO:0008006" key="7">
    <source>
        <dbReference type="Google" id="ProtNLM"/>
    </source>
</evidence>
<reference evidence="5 6" key="1">
    <citation type="submission" date="2013-12" db="EMBL/GenBank/DDBJ databases">
        <authorList>
            <consortium name="DOE Joint Genome Institute"/>
            <person name="Muyzer G."/>
            <person name="Huntemann M."/>
            <person name="Han J."/>
            <person name="Chen A."/>
            <person name="Kyrpides N."/>
            <person name="Mavromatis K."/>
            <person name="Markowitz V."/>
            <person name="Palaniappan K."/>
            <person name="Ivanova N."/>
            <person name="Schaumberg A."/>
            <person name="Pati A."/>
            <person name="Liolios K."/>
            <person name="Nordberg H.P."/>
            <person name="Cantor M.N."/>
            <person name="Hua S.X."/>
            <person name="Woyke T."/>
        </authorList>
    </citation>
    <scope>NUCLEOTIDE SEQUENCE [LARGE SCALE GENOMIC DNA]</scope>
    <source>
        <strain evidence="5 6">ARh 1</strain>
    </source>
</reference>
<dbReference type="OrthoDB" id="9757559at2"/>
<dbReference type="InterPro" id="IPR000873">
    <property type="entry name" value="AMP-dep_synth/lig_dom"/>
</dbReference>
<organism evidence="5 6">
    <name type="scientific">Thioalkalivibrio paradoxus ARh 1</name>
    <dbReference type="NCBI Taxonomy" id="713585"/>
    <lineage>
        <taxon>Bacteria</taxon>
        <taxon>Pseudomonadati</taxon>
        <taxon>Pseudomonadota</taxon>
        <taxon>Gammaproteobacteria</taxon>
        <taxon>Chromatiales</taxon>
        <taxon>Ectothiorhodospiraceae</taxon>
        <taxon>Thioalkalivibrio</taxon>
    </lineage>
</organism>
<evidence type="ECO:0000259" key="3">
    <source>
        <dbReference type="Pfam" id="PF00501"/>
    </source>
</evidence>
<dbReference type="RefSeq" id="WP_006749109.1">
    <property type="nucleotide sequence ID" value="NZ_CP007029.1"/>
</dbReference>
<dbReference type="STRING" id="713585.THITH_04295"/>
<feature type="domain" description="AMP-dependent synthetase/ligase" evidence="3">
    <location>
        <begin position="8"/>
        <end position="356"/>
    </location>
</feature>
<evidence type="ECO:0000259" key="4">
    <source>
        <dbReference type="Pfam" id="PF13193"/>
    </source>
</evidence>
<dbReference type="Gene3D" id="3.40.50.12780">
    <property type="entry name" value="N-terminal domain of ligase-like"/>
    <property type="match status" value="1"/>
</dbReference>
<dbReference type="PANTHER" id="PTHR43201:SF8">
    <property type="entry name" value="ACYL-COA SYNTHETASE FAMILY MEMBER 3"/>
    <property type="match status" value="1"/>
</dbReference>
<accession>W0DN99</accession>
<evidence type="ECO:0000313" key="5">
    <source>
        <dbReference type="EMBL" id="AHE99936.1"/>
    </source>
</evidence>
<evidence type="ECO:0000313" key="6">
    <source>
        <dbReference type="Proteomes" id="UP000005289"/>
    </source>
</evidence>
<feature type="compositionally biased region" description="Polar residues" evidence="2">
    <location>
        <begin position="146"/>
        <end position="160"/>
    </location>
</feature>
<dbReference type="InterPro" id="IPR045851">
    <property type="entry name" value="AMP-bd_C_sf"/>
</dbReference>
<dbReference type="GO" id="GO:0031956">
    <property type="term" value="F:medium-chain fatty acid-CoA ligase activity"/>
    <property type="evidence" value="ECO:0007669"/>
    <property type="project" value="TreeGrafter"/>
</dbReference>